<comment type="caution">
    <text evidence="1">The sequence shown here is derived from an EMBL/GenBank/DDBJ whole genome shotgun (WGS) entry which is preliminary data.</text>
</comment>
<protein>
    <recommendedName>
        <fullName evidence="3">Lipopolysaccharide biosynthesis protein</fullName>
    </recommendedName>
</protein>
<accession>A0A7Y9GLQ9</accession>
<evidence type="ECO:0000313" key="2">
    <source>
        <dbReference type="Proteomes" id="UP000576969"/>
    </source>
</evidence>
<gene>
    <name evidence="1" type="ORF">BJ991_000790</name>
</gene>
<dbReference type="EMBL" id="JACCBV010000001">
    <property type="protein sequence ID" value="NYE18762.1"/>
    <property type="molecule type" value="Genomic_DNA"/>
</dbReference>
<sequence length="373" mass="39322">MTTTTIITAGSAAEFLSLLPRMLGFRPRRSLVLVPFARTRTLGAMRLDLPADDDDAEAFAATCVGMVCRVASADSVALVVFDDAPFDADGTPPRDDVARAFVSKADACGLAIVDALCVAADGWGSSVRPELSPRPLAELAVGPSGAELLAEPDGDQWVGCELPEVDSTDAAAVESALAALADAVAVLCADAPARDETKRVDPRALEAAVGLDDLPALFERMLEWDASELEPFDAATAVWCLSRPALRDIALVGWTAGPQLGDEALAAQLRWEKGEPYPAELAQIMWGEGTQPEPARLLRALGVVRAVAAPAPEQHRAGPLAVCAWLSWALGRSTHAESYAKRALEADPEHGLAEIVLSFVAAGHLPDWAFSRS</sequence>
<name>A0A7Y9GLQ9_9MICO</name>
<proteinExistence type="predicted"/>
<organism evidence="1 2">
    <name type="scientific">Microbacterium immunditiarum</name>
    <dbReference type="NCBI Taxonomy" id="337480"/>
    <lineage>
        <taxon>Bacteria</taxon>
        <taxon>Bacillati</taxon>
        <taxon>Actinomycetota</taxon>
        <taxon>Actinomycetes</taxon>
        <taxon>Micrococcales</taxon>
        <taxon>Microbacteriaceae</taxon>
        <taxon>Microbacterium</taxon>
    </lineage>
</organism>
<keyword evidence="2" id="KW-1185">Reference proteome</keyword>
<evidence type="ECO:0008006" key="3">
    <source>
        <dbReference type="Google" id="ProtNLM"/>
    </source>
</evidence>
<dbReference type="InterPro" id="IPR025447">
    <property type="entry name" value="DUF4192"/>
</dbReference>
<dbReference type="Pfam" id="PF13830">
    <property type="entry name" value="DUF4192"/>
    <property type="match status" value="1"/>
</dbReference>
<reference evidence="1 2" key="1">
    <citation type="submission" date="2020-07" db="EMBL/GenBank/DDBJ databases">
        <title>Sequencing the genomes of 1000 actinobacteria strains.</title>
        <authorList>
            <person name="Klenk H.-P."/>
        </authorList>
    </citation>
    <scope>NUCLEOTIDE SEQUENCE [LARGE SCALE GENOMIC DNA]</scope>
    <source>
        <strain evidence="1 2">DSM 24662</strain>
    </source>
</reference>
<dbReference type="RefSeq" id="WP_179487644.1">
    <property type="nucleotide sequence ID" value="NZ_JACCBV010000001.1"/>
</dbReference>
<dbReference type="Proteomes" id="UP000576969">
    <property type="component" value="Unassembled WGS sequence"/>
</dbReference>
<evidence type="ECO:0000313" key="1">
    <source>
        <dbReference type="EMBL" id="NYE18762.1"/>
    </source>
</evidence>
<dbReference type="AlphaFoldDB" id="A0A7Y9GLQ9"/>